<accession>A0A1H2PNZ3</accession>
<evidence type="ECO:0000313" key="2">
    <source>
        <dbReference type="EMBL" id="SDV48427.1"/>
    </source>
</evidence>
<evidence type="ECO:0000313" key="3">
    <source>
        <dbReference type="Proteomes" id="UP000243719"/>
    </source>
</evidence>
<keyword evidence="3" id="KW-1185">Reference proteome</keyword>
<sequence length="78" mass="8611">MSQHPSHAQSHRHPDQPSPIDVQKALQGADYPTRKRTLLETARHNHADGAVIELLDRLPDDQNFDSPAAVSKAVGQLQ</sequence>
<protein>
    <recommendedName>
        <fullName evidence="4">DUF2795 domain-containing protein</fullName>
    </recommendedName>
</protein>
<feature type="region of interest" description="Disordered" evidence="1">
    <location>
        <begin position="1"/>
        <end position="21"/>
    </location>
</feature>
<dbReference type="OrthoDB" id="6161020at2"/>
<gene>
    <name evidence="2" type="ORF">SAMN05216551_10583</name>
</gene>
<dbReference type="EMBL" id="FNLO01000005">
    <property type="protein sequence ID" value="SDV48427.1"/>
    <property type="molecule type" value="Genomic_DNA"/>
</dbReference>
<dbReference type="InterPro" id="IPR021527">
    <property type="entry name" value="DUF2795"/>
</dbReference>
<dbReference type="RefSeq" id="WP_091907573.1">
    <property type="nucleotide sequence ID" value="NZ_FNLO01000005.1"/>
</dbReference>
<name>A0A1H2PNZ3_9BURK</name>
<proteinExistence type="predicted"/>
<organism evidence="2 3">
    <name type="scientific">Chitinasiproducens palmae</name>
    <dbReference type="NCBI Taxonomy" id="1770053"/>
    <lineage>
        <taxon>Bacteria</taxon>
        <taxon>Pseudomonadati</taxon>
        <taxon>Pseudomonadota</taxon>
        <taxon>Betaproteobacteria</taxon>
        <taxon>Burkholderiales</taxon>
        <taxon>Burkholderiaceae</taxon>
        <taxon>Chitinasiproducens</taxon>
    </lineage>
</organism>
<evidence type="ECO:0008006" key="4">
    <source>
        <dbReference type="Google" id="ProtNLM"/>
    </source>
</evidence>
<dbReference type="Proteomes" id="UP000243719">
    <property type="component" value="Unassembled WGS sequence"/>
</dbReference>
<dbReference type="AlphaFoldDB" id="A0A1H2PNZ3"/>
<evidence type="ECO:0000256" key="1">
    <source>
        <dbReference type="SAM" id="MobiDB-lite"/>
    </source>
</evidence>
<dbReference type="Pfam" id="PF11387">
    <property type="entry name" value="DUF2795"/>
    <property type="match status" value="1"/>
</dbReference>
<reference evidence="3" key="1">
    <citation type="submission" date="2016-09" db="EMBL/GenBank/DDBJ databases">
        <authorList>
            <person name="Varghese N."/>
            <person name="Submissions S."/>
        </authorList>
    </citation>
    <scope>NUCLEOTIDE SEQUENCE [LARGE SCALE GENOMIC DNA]</scope>
    <source>
        <strain evidence="3">JS23</strain>
    </source>
</reference>
<dbReference type="STRING" id="1770053.SAMN05216551_10583"/>